<keyword evidence="3" id="KW-0238">DNA-binding</keyword>
<evidence type="ECO:0000256" key="2">
    <source>
        <dbReference type="ARBA" id="ARBA00023015"/>
    </source>
</evidence>
<keyword evidence="2" id="KW-0805">Transcription regulation</keyword>
<dbReference type="GO" id="GO:0032993">
    <property type="term" value="C:protein-DNA complex"/>
    <property type="evidence" value="ECO:0007669"/>
    <property type="project" value="TreeGrafter"/>
</dbReference>
<dbReference type="AlphaFoldDB" id="A0AAU7GJH8"/>
<feature type="domain" description="HTH lysR-type" evidence="5">
    <location>
        <begin position="2"/>
        <end position="59"/>
    </location>
</feature>
<comment type="similarity">
    <text evidence="1">Belongs to the LysR transcriptional regulatory family.</text>
</comment>
<dbReference type="Pfam" id="PF03466">
    <property type="entry name" value="LysR_substrate"/>
    <property type="match status" value="1"/>
</dbReference>
<evidence type="ECO:0000256" key="4">
    <source>
        <dbReference type="ARBA" id="ARBA00023163"/>
    </source>
</evidence>
<dbReference type="Gene3D" id="3.40.190.10">
    <property type="entry name" value="Periplasmic binding protein-like II"/>
    <property type="match status" value="2"/>
</dbReference>
<dbReference type="EMBL" id="CP157390">
    <property type="protein sequence ID" value="XBM50041.1"/>
    <property type="molecule type" value="Genomic_DNA"/>
</dbReference>
<dbReference type="SUPFAM" id="SSF46785">
    <property type="entry name" value="Winged helix' DNA-binding domain"/>
    <property type="match status" value="1"/>
</dbReference>
<dbReference type="Pfam" id="PF00126">
    <property type="entry name" value="HTH_1"/>
    <property type="match status" value="1"/>
</dbReference>
<dbReference type="InterPro" id="IPR000847">
    <property type="entry name" value="LysR_HTH_N"/>
</dbReference>
<keyword evidence="4" id="KW-0804">Transcription</keyword>
<dbReference type="InterPro" id="IPR036388">
    <property type="entry name" value="WH-like_DNA-bd_sf"/>
</dbReference>
<dbReference type="GO" id="GO:0003700">
    <property type="term" value="F:DNA-binding transcription factor activity"/>
    <property type="evidence" value="ECO:0007669"/>
    <property type="project" value="InterPro"/>
</dbReference>
<dbReference type="PANTHER" id="PTHR30346">
    <property type="entry name" value="TRANSCRIPTIONAL DUAL REGULATOR HCAR-RELATED"/>
    <property type="match status" value="1"/>
</dbReference>
<evidence type="ECO:0000259" key="5">
    <source>
        <dbReference type="PROSITE" id="PS50931"/>
    </source>
</evidence>
<protein>
    <submittedName>
        <fullName evidence="6">LysR family transcriptional regulator</fullName>
    </submittedName>
</protein>
<evidence type="ECO:0000313" key="6">
    <source>
        <dbReference type="EMBL" id="XBM50041.1"/>
    </source>
</evidence>
<dbReference type="SUPFAM" id="SSF53850">
    <property type="entry name" value="Periplasmic binding protein-like II"/>
    <property type="match status" value="1"/>
</dbReference>
<evidence type="ECO:0000256" key="3">
    <source>
        <dbReference type="ARBA" id="ARBA00023125"/>
    </source>
</evidence>
<dbReference type="InterPro" id="IPR005119">
    <property type="entry name" value="LysR_subst-bd"/>
</dbReference>
<accession>A0AAU7GJH8</accession>
<sequence length="308" mass="32863">MLDLRQLEALAAVHAEGSVTGAARALQWSQPTVDYHLKNLERAIGSAVLQRSPRGSVLTPVGMLLLERGNEILTLRDRALRDARELAEIGRVSIRFGMFPTAAAKLLPAVVEHLDQLGIGIDVALEEMPVLVDRVNRAELDTALVYTVPGYELPLRPRIVTTDVHPDPLLLALPVGHRLAGRTSLDVPTLLTLSDERWVFGTAVDDPMDIVVVDTFAAAGRSLDVAYRTDDFQVMLAMIAAGMGIGLVPSLVTTHAHPGLVLLPIGAPSFSRTLQLASVTEGPSATPSTAVRHLAAALRGASAALRMA</sequence>
<dbReference type="GO" id="GO:0003677">
    <property type="term" value="F:DNA binding"/>
    <property type="evidence" value="ECO:0007669"/>
    <property type="project" value="UniProtKB-KW"/>
</dbReference>
<reference evidence="6" key="1">
    <citation type="submission" date="2024-05" db="EMBL/GenBank/DDBJ databases">
        <title>The Natural Products Discovery Center: Release of the First 8490 Sequenced Strains for Exploring Actinobacteria Biosynthetic Diversity.</title>
        <authorList>
            <person name="Kalkreuter E."/>
            <person name="Kautsar S.A."/>
            <person name="Yang D."/>
            <person name="Bader C.D."/>
            <person name="Teijaro C.N."/>
            <person name="Fluegel L."/>
            <person name="Davis C.M."/>
            <person name="Simpson J.R."/>
            <person name="Lauterbach L."/>
            <person name="Steele A.D."/>
            <person name="Gui C."/>
            <person name="Meng S."/>
            <person name="Li G."/>
            <person name="Viehrig K."/>
            <person name="Ye F."/>
            <person name="Su P."/>
            <person name="Kiefer A.F."/>
            <person name="Nichols A."/>
            <person name="Cepeda A.J."/>
            <person name="Yan W."/>
            <person name="Fan B."/>
            <person name="Jiang Y."/>
            <person name="Adhikari A."/>
            <person name="Zheng C.-J."/>
            <person name="Schuster L."/>
            <person name="Cowan T.M."/>
            <person name="Smanski M.J."/>
            <person name="Chevrette M.G."/>
            <person name="de Carvalho L.P.S."/>
            <person name="Shen B."/>
        </authorList>
    </citation>
    <scope>NUCLEOTIDE SEQUENCE</scope>
    <source>
        <strain evidence="6">NPDC080035</strain>
    </source>
</reference>
<proteinExistence type="inferred from homology"/>
<gene>
    <name evidence="6" type="ORF">AAME72_09255</name>
</gene>
<dbReference type="InterPro" id="IPR036390">
    <property type="entry name" value="WH_DNA-bd_sf"/>
</dbReference>
<dbReference type="PANTHER" id="PTHR30346:SF29">
    <property type="entry name" value="LYSR SUBSTRATE-BINDING"/>
    <property type="match status" value="1"/>
</dbReference>
<dbReference type="RefSeq" id="WP_348789951.1">
    <property type="nucleotide sequence ID" value="NZ_CP157390.1"/>
</dbReference>
<dbReference type="Gene3D" id="1.10.10.10">
    <property type="entry name" value="Winged helix-like DNA-binding domain superfamily/Winged helix DNA-binding domain"/>
    <property type="match status" value="1"/>
</dbReference>
<dbReference type="PROSITE" id="PS50931">
    <property type="entry name" value="HTH_LYSR"/>
    <property type="match status" value="1"/>
</dbReference>
<name>A0AAU7GJH8_9MICO</name>
<organism evidence="6">
    <name type="scientific">Leifsonia sp. NPDC080035</name>
    <dbReference type="NCBI Taxonomy" id="3143936"/>
    <lineage>
        <taxon>Bacteria</taxon>
        <taxon>Bacillati</taxon>
        <taxon>Actinomycetota</taxon>
        <taxon>Actinomycetes</taxon>
        <taxon>Micrococcales</taxon>
        <taxon>Microbacteriaceae</taxon>
        <taxon>Leifsonia</taxon>
    </lineage>
</organism>
<evidence type="ECO:0000256" key="1">
    <source>
        <dbReference type="ARBA" id="ARBA00009437"/>
    </source>
</evidence>